<name>A0A9W6XUF8_9STRA</name>
<evidence type="ECO:0000256" key="1">
    <source>
        <dbReference type="SAM" id="MobiDB-lite"/>
    </source>
</evidence>
<organism evidence="2 3">
    <name type="scientific">Phytophthora fragariaefolia</name>
    <dbReference type="NCBI Taxonomy" id="1490495"/>
    <lineage>
        <taxon>Eukaryota</taxon>
        <taxon>Sar</taxon>
        <taxon>Stramenopiles</taxon>
        <taxon>Oomycota</taxon>
        <taxon>Peronosporomycetes</taxon>
        <taxon>Peronosporales</taxon>
        <taxon>Peronosporaceae</taxon>
        <taxon>Phytophthora</taxon>
    </lineage>
</organism>
<dbReference type="AlphaFoldDB" id="A0A9W6XUF8"/>
<reference evidence="2" key="1">
    <citation type="submission" date="2023-04" db="EMBL/GenBank/DDBJ databases">
        <title>Phytophthora fragariaefolia NBRC 109709.</title>
        <authorList>
            <person name="Ichikawa N."/>
            <person name="Sato H."/>
            <person name="Tonouchi N."/>
        </authorList>
    </citation>
    <scope>NUCLEOTIDE SEQUENCE</scope>
    <source>
        <strain evidence="2">NBRC 109709</strain>
    </source>
</reference>
<feature type="region of interest" description="Disordered" evidence="1">
    <location>
        <begin position="87"/>
        <end position="108"/>
    </location>
</feature>
<evidence type="ECO:0000313" key="2">
    <source>
        <dbReference type="EMBL" id="GMF45524.1"/>
    </source>
</evidence>
<evidence type="ECO:0000313" key="3">
    <source>
        <dbReference type="Proteomes" id="UP001165121"/>
    </source>
</evidence>
<proteinExistence type="predicted"/>
<protein>
    <submittedName>
        <fullName evidence="2">Unnamed protein product</fullName>
    </submittedName>
</protein>
<gene>
    <name evidence="2" type="ORF">Pfra01_001634100</name>
</gene>
<accession>A0A9W6XUF8</accession>
<dbReference type="Proteomes" id="UP001165121">
    <property type="component" value="Unassembled WGS sequence"/>
</dbReference>
<comment type="caution">
    <text evidence="2">The sequence shown here is derived from an EMBL/GenBank/DDBJ whole genome shotgun (WGS) entry which is preliminary data.</text>
</comment>
<dbReference type="EMBL" id="BSXT01001830">
    <property type="protein sequence ID" value="GMF45524.1"/>
    <property type="molecule type" value="Genomic_DNA"/>
</dbReference>
<sequence length="237" mass="26306">MMQVRQVGDLIGPVTLSPTSSNELVAVKALTNLLQDAGLVAGAFGAAKLFDLGLGAIRSASLNLFPKLKALVGESPSIIVSPKISSYKSAADPGSDGSEEPRRMSLGPSGAAMLADRLRSTRIQDRKTSRWNRRDHWTETQIYRVGSTTQTIWIFRNRISAVSDFKEFTGEELDEDCAWQWTGKFSQRFCEIKLLTPRRASRLQICYLDRRGTGTVSWHDLREISGPFTEVFPDPVL</sequence>
<keyword evidence="3" id="KW-1185">Reference proteome</keyword>